<comment type="subcellular location">
    <subcellularLocation>
        <location evidence="2">Cytoplasm</location>
    </subcellularLocation>
    <subcellularLocation>
        <location evidence="1">Nucleus</location>
    </subcellularLocation>
</comment>
<proteinExistence type="predicted"/>
<evidence type="ECO:0000313" key="8">
    <source>
        <dbReference type="EMBL" id="RDW26527.1"/>
    </source>
</evidence>
<dbReference type="VEuPathDB" id="FungiDB:YALI0_E03608g"/>
<dbReference type="Gene3D" id="1.25.10.10">
    <property type="entry name" value="Leucine-rich Repeat Variant"/>
    <property type="match status" value="3"/>
</dbReference>
<dbReference type="SUPFAM" id="SSF48371">
    <property type="entry name" value="ARM repeat"/>
    <property type="match status" value="2"/>
</dbReference>
<protein>
    <submittedName>
        <fullName evidence="8">Armadillo-type protein</fullName>
    </submittedName>
</protein>
<name>A0A1D8NH04_YARLL</name>
<feature type="region of interest" description="Disordered" evidence="6">
    <location>
        <begin position="453"/>
        <end position="473"/>
    </location>
</feature>
<reference evidence="8 10" key="2">
    <citation type="submission" date="2018-07" db="EMBL/GenBank/DDBJ databases">
        <title>Draft Genome Assemblies for Five Robust Yarrowia lipolytica Strains Exhibiting High Lipid Production and Pentose Sugar Utilization and Sugar Alcohol Secretion from Undetoxified Lignocellulosic Biomass Hydrolysates.</title>
        <authorList>
            <consortium name="DOE Joint Genome Institute"/>
            <person name="Walker C."/>
            <person name="Ryu S."/>
            <person name="Na H."/>
            <person name="Zane M."/>
            <person name="LaButti K."/>
            <person name="Lipzen A."/>
            <person name="Haridas S."/>
            <person name="Barry K."/>
            <person name="Grigoriev I.V."/>
            <person name="Quarterman J."/>
            <person name="Slininger P."/>
            <person name="Dien B."/>
            <person name="Trinh C.T."/>
        </authorList>
    </citation>
    <scope>NUCLEOTIDE SEQUENCE [LARGE SCALE GENOMIC DNA]</scope>
    <source>
        <strain evidence="8 10">YB392</strain>
    </source>
</reference>
<keyword evidence="5" id="KW-0539">Nucleus</keyword>
<dbReference type="GO" id="GO:0034657">
    <property type="term" value="C:GID complex"/>
    <property type="evidence" value="ECO:0007669"/>
    <property type="project" value="TreeGrafter"/>
</dbReference>
<dbReference type="InterPro" id="IPR011989">
    <property type="entry name" value="ARM-like"/>
</dbReference>
<evidence type="ECO:0000256" key="5">
    <source>
        <dbReference type="ARBA" id="ARBA00023242"/>
    </source>
</evidence>
<evidence type="ECO:0000313" key="7">
    <source>
        <dbReference type="EMBL" id="AOW04904.1"/>
    </source>
</evidence>
<dbReference type="GO" id="GO:0005634">
    <property type="term" value="C:nucleus"/>
    <property type="evidence" value="ECO:0007669"/>
    <property type="project" value="UniProtKB-SubCell"/>
</dbReference>
<accession>A0A1D8NH04</accession>
<dbReference type="GO" id="GO:0043161">
    <property type="term" value="P:proteasome-mediated ubiquitin-dependent protein catabolic process"/>
    <property type="evidence" value="ECO:0007669"/>
    <property type="project" value="TreeGrafter"/>
</dbReference>
<dbReference type="PANTHER" id="PTHR15651:SF7">
    <property type="entry name" value="ARMADILLO REPEAT-CONTAINING PROTEIN 8"/>
    <property type="match status" value="1"/>
</dbReference>
<evidence type="ECO:0000256" key="6">
    <source>
        <dbReference type="SAM" id="MobiDB-lite"/>
    </source>
</evidence>
<dbReference type="PANTHER" id="PTHR15651">
    <property type="entry name" value="ARMADILLO REPEAT-CONTAINING PROTEIN 8"/>
    <property type="match status" value="1"/>
</dbReference>
<dbReference type="VEuPathDB" id="FungiDB:YALI1_E04341g"/>
<reference evidence="7 9" key="1">
    <citation type="journal article" date="2016" name="PLoS ONE">
        <title>Sequence Assembly of Yarrowia lipolytica Strain W29/CLIB89 Shows Transposable Element Diversity.</title>
        <authorList>
            <person name="Magnan C."/>
            <person name="Yu J."/>
            <person name="Chang I."/>
            <person name="Jahn E."/>
            <person name="Kanomata Y."/>
            <person name="Wu J."/>
            <person name="Zeller M."/>
            <person name="Oakes M."/>
            <person name="Baldi P."/>
            <person name="Sandmeyer S."/>
        </authorList>
    </citation>
    <scope>NUCLEOTIDE SEQUENCE [LARGE SCALE GENOMIC DNA]</scope>
    <source>
        <strain evidence="7">CLIB89</strain>
        <strain evidence="9">CLIB89(W29)</strain>
    </source>
</reference>
<evidence type="ECO:0000313" key="10">
    <source>
        <dbReference type="Proteomes" id="UP000256601"/>
    </source>
</evidence>
<dbReference type="eggNOG" id="KOG1293">
    <property type="taxonomic scope" value="Eukaryota"/>
</dbReference>
<dbReference type="InterPro" id="IPR016024">
    <property type="entry name" value="ARM-type_fold"/>
</dbReference>
<evidence type="ECO:0000256" key="2">
    <source>
        <dbReference type="ARBA" id="ARBA00004496"/>
    </source>
</evidence>
<evidence type="ECO:0000313" key="9">
    <source>
        <dbReference type="Proteomes" id="UP000182444"/>
    </source>
</evidence>
<dbReference type="GeneID" id="2912157"/>
<evidence type="ECO:0000256" key="3">
    <source>
        <dbReference type="ARBA" id="ARBA00022490"/>
    </source>
</evidence>
<dbReference type="AlphaFoldDB" id="A0A1D8NH04"/>
<dbReference type="EMBL" id="CP017557">
    <property type="protein sequence ID" value="AOW04904.1"/>
    <property type="molecule type" value="Genomic_DNA"/>
</dbReference>
<dbReference type="InterPro" id="IPR038739">
    <property type="entry name" value="ARMC8/Vid28"/>
</dbReference>
<keyword evidence="4" id="KW-0677">Repeat</keyword>
<feature type="compositionally biased region" description="Acidic residues" evidence="6">
    <location>
        <begin position="463"/>
        <end position="473"/>
    </location>
</feature>
<dbReference type="OMA" id="KYEVFIV"/>
<evidence type="ECO:0000256" key="1">
    <source>
        <dbReference type="ARBA" id="ARBA00004123"/>
    </source>
</evidence>
<gene>
    <name evidence="8" type="ORF">B0I71DRAFT_130682</name>
    <name evidence="7" type="ORF">YALI1_E04341g</name>
</gene>
<organism evidence="7 9">
    <name type="scientific">Yarrowia lipolytica</name>
    <name type="common">Candida lipolytica</name>
    <dbReference type="NCBI Taxonomy" id="4952"/>
    <lineage>
        <taxon>Eukaryota</taxon>
        <taxon>Fungi</taxon>
        <taxon>Dikarya</taxon>
        <taxon>Ascomycota</taxon>
        <taxon>Saccharomycotina</taxon>
        <taxon>Dipodascomycetes</taxon>
        <taxon>Dipodascales</taxon>
        <taxon>Dipodascales incertae sedis</taxon>
        <taxon>Yarrowia</taxon>
    </lineage>
</organism>
<dbReference type="EMBL" id="KZ858978">
    <property type="protein sequence ID" value="RDW26527.1"/>
    <property type="molecule type" value="Genomic_DNA"/>
</dbReference>
<dbReference type="Proteomes" id="UP000182444">
    <property type="component" value="Chromosome 1E"/>
</dbReference>
<keyword evidence="3" id="KW-0963">Cytoplasm</keyword>
<dbReference type="GO" id="GO:0005737">
    <property type="term" value="C:cytoplasm"/>
    <property type="evidence" value="ECO:0007669"/>
    <property type="project" value="UniProtKB-SubCell"/>
</dbReference>
<dbReference type="Proteomes" id="UP000256601">
    <property type="component" value="Unassembled WGS sequence"/>
</dbReference>
<dbReference type="KEGG" id="yli:2912157"/>
<sequence length="760" mass="84570">MFLPVADQELVAQICNLRELSPDAQLAACKALKNEIIGHDEKKTRYLECDGVVVSLVQVLQDGPWSEELRTQAAVIIASFTSGCAPLVLNEFVRLGIHRVIVTAIVEADSHKVQYMSALLRTLAALLKVNDTVANECIEDSPQLLKALSHHISVPSTPLPVVSLCTPLVPLLGRSRPGVQRLGEDLSEPLAARILLLTQQYLSQRDRIPSIYTEPLASAVFALSHVVRHSLAMKLLEGEVGTAGTNWSSGRLLQDLFLLLRAGDTQVRLAVCFLFSNLHLHMPASQQLEIARPLLPVLVPMLSGPEDTDPRVCKTLALLCRDHIDMATLAAEARVIELACTLVTSRVPEVEPSNHCNQLEEVIADALLLVAAIGMHKDSFRARIVDCGVLSHVIKIMRMKTPPSGDPRARAVRKMKISSCYLVRALSRSVSLLRTGFVDEEVVEGIIELLDETPSEPVNAEPDNMDQTEDGESPNIEDLEVKAAIMASMCNLILPFSPFKKNIFERGVLQSIIAGVNSDYTPLRLNSTWALRHAVLPPDNDDRLIEEAMGLLTCKRLLTLLGDTDIEVQEQAHELIRNLMMKQANFVEVFFSQVEAREFMQLLENKIDIISRQHTETVAENTATHSSSQIKLAKTVNEKRQVYTRMLSAIIYTLAHIAAGPEEFRFMLIEQESILVKVAEFTGHRHYDVRAACAWLVINLTYVDNNNDRECREGAKRRARALVKLGYKEKLDAQLRDPSLDVAERTKNALITLEWLLNEN</sequence>
<evidence type="ECO:0000256" key="4">
    <source>
        <dbReference type="ARBA" id="ARBA00022737"/>
    </source>
</evidence>